<proteinExistence type="predicted"/>
<name>X1B7Z1_9ZZZZ</name>
<protein>
    <submittedName>
        <fullName evidence="1">Uncharacterized protein</fullName>
    </submittedName>
</protein>
<sequence length="79" mass="9603">MKRLNFVNVPCPYKIKYPILRKRVQSFLNNCEEYSPEIKFNLFKGFVELSDILWEYNKKLREKKIHFNICKICNQLCGK</sequence>
<reference evidence="1" key="1">
    <citation type="journal article" date="2014" name="Front. Microbiol.">
        <title>High frequency of phylogenetically diverse reductive dehalogenase-homologous genes in deep subseafloor sedimentary metagenomes.</title>
        <authorList>
            <person name="Kawai M."/>
            <person name="Futagami T."/>
            <person name="Toyoda A."/>
            <person name="Takaki Y."/>
            <person name="Nishi S."/>
            <person name="Hori S."/>
            <person name="Arai W."/>
            <person name="Tsubouchi T."/>
            <person name="Morono Y."/>
            <person name="Uchiyama I."/>
            <person name="Ito T."/>
            <person name="Fujiyama A."/>
            <person name="Inagaki F."/>
            <person name="Takami H."/>
        </authorList>
    </citation>
    <scope>NUCLEOTIDE SEQUENCE</scope>
    <source>
        <strain evidence="1">Expedition CK06-06</strain>
    </source>
</reference>
<accession>X1B7Z1</accession>
<gene>
    <name evidence="1" type="ORF">S01H4_27519</name>
</gene>
<dbReference type="Gene3D" id="3.40.50.620">
    <property type="entry name" value="HUPs"/>
    <property type="match status" value="1"/>
</dbReference>
<comment type="caution">
    <text evidence="1">The sequence shown here is derived from an EMBL/GenBank/DDBJ whole genome shotgun (WGS) entry which is preliminary data.</text>
</comment>
<evidence type="ECO:0000313" key="1">
    <source>
        <dbReference type="EMBL" id="GAG77407.1"/>
    </source>
</evidence>
<dbReference type="InterPro" id="IPR014729">
    <property type="entry name" value="Rossmann-like_a/b/a_fold"/>
</dbReference>
<dbReference type="AlphaFoldDB" id="X1B7Z1"/>
<feature type="non-terminal residue" evidence="1">
    <location>
        <position position="79"/>
    </location>
</feature>
<dbReference type="EMBL" id="BART01013468">
    <property type="protein sequence ID" value="GAG77407.1"/>
    <property type="molecule type" value="Genomic_DNA"/>
</dbReference>
<organism evidence="1">
    <name type="scientific">marine sediment metagenome</name>
    <dbReference type="NCBI Taxonomy" id="412755"/>
    <lineage>
        <taxon>unclassified sequences</taxon>
        <taxon>metagenomes</taxon>
        <taxon>ecological metagenomes</taxon>
    </lineage>
</organism>